<protein>
    <submittedName>
        <fullName evidence="2">Acetyltransferase</fullName>
    </submittedName>
</protein>
<dbReference type="GO" id="GO:0016747">
    <property type="term" value="F:acyltransferase activity, transferring groups other than amino-acyl groups"/>
    <property type="evidence" value="ECO:0007669"/>
    <property type="project" value="InterPro"/>
</dbReference>
<proteinExistence type="predicted"/>
<dbReference type="CDD" id="cd04301">
    <property type="entry name" value="NAT_SF"/>
    <property type="match status" value="1"/>
</dbReference>
<accession>A0A9W6GL81</accession>
<dbReference type="AlphaFoldDB" id="A0A9W6GL81"/>
<dbReference type="PROSITE" id="PS51186">
    <property type="entry name" value="GNAT"/>
    <property type="match status" value="1"/>
</dbReference>
<dbReference type="RefSeq" id="WP_281836625.1">
    <property type="nucleotide sequence ID" value="NZ_BSDY01000013.1"/>
</dbReference>
<evidence type="ECO:0000313" key="2">
    <source>
        <dbReference type="EMBL" id="GLI57158.1"/>
    </source>
</evidence>
<dbReference type="EMBL" id="BSDY01000013">
    <property type="protein sequence ID" value="GLI57158.1"/>
    <property type="molecule type" value="Genomic_DNA"/>
</dbReference>
<feature type="domain" description="N-acetyltransferase" evidence="1">
    <location>
        <begin position="6"/>
        <end position="148"/>
    </location>
</feature>
<dbReference type="Proteomes" id="UP001144471">
    <property type="component" value="Unassembled WGS sequence"/>
</dbReference>
<dbReference type="InterPro" id="IPR016181">
    <property type="entry name" value="Acyl_CoA_acyltransferase"/>
</dbReference>
<evidence type="ECO:0000259" key="1">
    <source>
        <dbReference type="PROSITE" id="PS51186"/>
    </source>
</evidence>
<comment type="caution">
    <text evidence="2">The sequence shown here is derived from an EMBL/GenBank/DDBJ whole genome shotgun (WGS) entry which is preliminary data.</text>
</comment>
<sequence>MKVEVKKFNELTLEELYEIFRLRSEVFVVEQKCIYNDIDGKDMDSLHVMIKDSGRIEAYLRVIKPGVSYEECSLGRVLVAKEARGKGLARRIVREGIDCITKGWNERKITIGAQEYLKEFYGSFGFKAVSDMYIEDGIPHLDMRYEEDQ</sequence>
<organism evidence="2 3">
    <name type="scientific">Propionigenium maris DSM 9537</name>
    <dbReference type="NCBI Taxonomy" id="1123000"/>
    <lineage>
        <taxon>Bacteria</taxon>
        <taxon>Fusobacteriati</taxon>
        <taxon>Fusobacteriota</taxon>
        <taxon>Fusobacteriia</taxon>
        <taxon>Fusobacteriales</taxon>
        <taxon>Fusobacteriaceae</taxon>
        <taxon>Propionigenium</taxon>
    </lineage>
</organism>
<dbReference type="SUPFAM" id="SSF55729">
    <property type="entry name" value="Acyl-CoA N-acyltransferases (Nat)"/>
    <property type="match status" value="1"/>
</dbReference>
<dbReference type="Pfam" id="PF13673">
    <property type="entry name" value="Acetyltransf_10"/>
    <property type="match status" value="1"/>
</dbReference>
<reference evidence="2" key="1">
    <citation type="submission" date="2022-12" db="EMBL/GenBank/DDBJ databases">
        <title>Reference genome sequencing for broad-spectrum identification of bacterial and archaeal isolates by mass spectrometry.</title>
        <authorList>
            <person name="Sekiguchi Y."/>
            <person name="Tourlousse D.M."/>
        </authorList>
    </citation>
    <scope>NUCLEOTIDE SEQUENCE</scope>
    <source>
        <strain evidence="2">10succ1</strain>
    </source>
</reference>
<name>A0A9W6GL81_9FUSO</name>
<dbReference type="InterPro" id="IPR000182">
    <property type="entry name" value="GNAT_dom"/>
</dbReference>
<evidence type="ECO:0000313" key="3">
    <source>
        <dbReference type="Proteomes" id="UP001144471"/>
    </source>
</evidence>
<gene>
    <name evidence="2" type="ORF">PM10SUCC1_26720</name>
</gene>
<keyword evidence="3" id="KW-1185">Reference proteome</keyword>
<dbReference type="Gene3D" id="3.40.630.30">
    <property type="match status" value="1"/>
</dbReference>